<dbReference type="EMBL" id="QFBC01000001">
    <property type="protein sequence ID" value="PWE57707.1"/>
    <property type="molecule type" value="Genomic_DNA"/>
</dbReference>
<dbReference type="OrthoDB" id="9808744at2"/>
<dbReference type="PANTHER" id="PTHR33988:SF3">
    <property type="entry name" value="ENDORIBONUCLEASE TOXIN CHPB-RELATED"/>
    <property type="match status" value="1"/>
</dbReference>
<reference evidence="1 2" key="1">
    <citation type="submission" date="2018-05" db="EMBL/GenBank/DDBJ databases">
        <title>The draft genome of strain NS-104.</title>
        <authorList>
            <person name="Hang P."/>
            <person name="Jiang J."/>
        </authorList>
    </citation>
    <scope>NUCLEOTIDE SEQUENCE [LARGE SCALE GENOMIC DNA]</scope>
    <source>
        <strain evidence="1 2">NS-104</strain>
    </source>
</reference>
<dbReference type="Pfam" id="PF02452">
    <property type="entry name" value="PemK_toxin"/>
    <property type="match status" value="1"/>
</dbReference>
<organism evidence="1 2">
    <name type="scientific">Metarhizobium album</name>
    <dbReference type="NCBI Taxonomy" id="2182425"/>
    <lineage>
        <taxon>Bacteria</taxon>
        <taxon>Pseudomonadati</taxon>
        <taxon>Pseudomonadota</taxon>
        <taxon>Alphaproteobacteria</taxon>
        <taxon>Hyphomicrobiales</taxon>
        <taxon>Rhizobiaceae</taxon>
        <taxon>Metarhizobium</taxon>
    </lineage>
</organism>
<gene>
    <name evidence="1" type="ORF">DEM27_00405</name>
</gene>
<dbReference type="AlphaFoldDB" id="A0A2U2DWL3"/>
<dbReference type="Gene3D" id="2.30.30.110">
    <property type="match status" value="1"/>
</dbReference>
<proteinExistence type="predicted"/>
<dbReference type="GO" id="GO:0016075">
    <property type="term" value="P:rRNA catabolic process"/>
    <property type="evidence" value="ECO:0007669"/>
    <property type="project" value="TreeGrafter"/>
</dbReference>
<protein>
    <submittedName>
        <fullName evidence="1">Pemk protein</fullName>
    </submittedName>
</protein>
<sequence length="109" mass="11967">MDRGDIWFADLEPTRGREQAKARYVMIVSPRGFNQLGVQLIAPISSGGEFARSRGFTVSLSGAGTKATGVVLCHQIRTVDLKARGGRFEEKAPEFIVREVLARLSALFE</sequence>
<accession>A0A2U2DWL3</accession>
<comment type="caution">
    <text evidence="1">The sequence shown here is derived from an EMBL/GenBank/DDBJ whole genome shotgun (WGS) entry which is preliminary data.</text>
</comment>
<evidence type="ECO:0000313" key="1">
    <source>
        <dbReference type="EMBL" id="PWE57707.1"/>
    </source>
</evidence>
<dbReference type="GO" id="GO:0004521">
    <property type="term" value="F:RNA endonuclease activity"/>
    <property type="evidence" value="ECO:0007669"/>
    <property type="project" value="TreeGrafter"/>
</dbReference>
<keyword evidence="2" id="KW-1185">Reference proteome</keyword>
<dbReference type="SUPFAM" id="SSF50118">
    <property type="entry name" value="Cell growth inhibitor/plasmid maintenance toxic component"/>
    <property type="match status" value="1"/>
</dbReference>
<dbReference type="GO" id="GO:0003677">
    <property type="term" value="F:DNA binding"/>
    <property type="evidence" value="ECO:0007669"/>
    <property type="project" value="InterPro"/>
</dbReference>
<name>A0A2U2DWL3_9HYPH</name>
<dbReference type="GO" id="GO:0006402">
    <property type="term" value="P:mRNA catabolic process"/>
    <property type="evidence" value="ECO:0007669"/>
    <property type="project" value="TreeGrafter"/>
</dbReference>
<dbReference type="RefSeq" id="WP_109456224.1">
    <property type="nucleotide sequence ID" value="NZ_QFBC01000001.1"/>
</dbReference>
<dbReference type="PANTHER" id="PTHR33988">
    <property type="entry name" value="ENDORIBONUCLEASE MAZF-RELATED"/>
    <property type="match status" value="1"/>
</dbReference>
<dbReference type="Proteomes" id="UP000245252">
    <property type="component" value="Unassembled WGS sequence"/>
</dbReference>
<dbReference type="InterPro" id="IPR011067">
    <property type="entry name" value="Plasmid_toxin/cell-grow_inhib"/>
</dbReference>
<dbReference type="InterPro" id="IPR003477">
    <property type="entry name" value="PemK-like"/>
</dbReference>
<evidence type="ECO:0000313" key="2">
    <source>
        <dbReference type="Proteomes" id="UP000245252"/>
    </source>
</evidence>